<feature type="domain" description="TPM" evidence="1">
    <location>
        <begin position="54"/>
        <end position="178"/>
    </location>
</feature>
<dbReference type="EMBL" id="FNNJ01000027">
    <property type="protein sequence ID" value="SDY11031.1"/>
    <property type="molecule type" value="Genomic_DNA"/>
</dbReference>
<protein>
    <recommendedName>
        <fullName evidence="1">TPM domain-containing protein</fullName>
    </recommendedName>
</protein>
<dbReference type="PANTHER" id="PTHR30373">
    <property type="entry name" value="UPF0603 PROTEIN YGCG"/>
    <property type="match status" value="1"/>
</dbReference>
<dbReference type="InterPro" id="IPR007621">
    <property type="entry name" value="TPM_dom"/>
</dbReference>
<evidence type="ECO:0000259" key="1">
    <source>
        <dbReference type="Pfam" id="PF04536"/>
    </source>
</evidence>
<accession>A0A1H3H6D6</accession>
<evidence type="ECO:0000313" key="2">
    <source>
        <dbReference type="EMBL" id="SDY11031.1"/>
    </source>
</evidence>
<keyword evidence="3" id="KW-1185">Reference proteome</keyword>
<reference evidence="2 3" key="1">
    <citation type="submission" date="2016-10" db="EMBL/GenBank/DDBJ databases">
        <authorList>
            <person name="de Groot N.N."/>
        </authorList>
    </citation>
    <scope>NUCLEOTIDE SEQUENCE [LARGE SCALE GENOMIC DNA]</scope>
    <source>
        <strain evidence="2 3">DSM 24956</strain>
    </source>
</reference>
<dbReference type="AlphaFoldDB" id="A0A1H3H6D6"/>
<organism evidence="2 3">
    <name type="scientific">Lutibacter oricola</name>
    <dbReference type="NCBI Taxonomy" id="762486"/>
    <lineage>
        <taxon>Bacteria</taxon>
        <taxon>Pseudomonadati</taxon>
        <taxon>Bacteroidota</taxon>
        <taxon>Flavobacteriia</taxon>
        <taxon>Flavobacteriales</taxon>
        <taxon>Flavobacteriaceae</taxon>
        <taxon>Lutibacter</taxon>
    </lineage>
</organism>
<dbReference type="STRING" id="762486.SAMN05444411_1272"/>
<name>A0A1H3H6D6_9FLAO</name>
<sequence>MRKIARLIIFGFLIFNVTNCKTVEKKKPNPNPPKVEFDSYYLGKSDFPEPKGFINDYELIFTPEEQVKLTNIIKEFEKKTSNQIAVVTIKSIGKYTDFDKYAVDLSDYWKIGQYNKDNGLTIILSKTLKKIRISTGNQTEHILTDEICMKILSDKIIPELKKGEYYNGIEIGLTELIKNWK</sequence>
<dbReference type="Gene3D" id="3.10.310.50">
    <property type="match status" value="1"/>
</dbReference>
<proteinExistence type="predicted"/>
<dbReference type="Proteomes" id="UP000199595">
    <property type="component" value="Unassembled WGS sequence"/>
</dbReference>
<dbReference type="PANTHER" id="PTHR30373:SF2">
    <property type="entry name" value="UPF0603 PROTEIN YGCG"/>
    <property type="match status" value="1"/>
</dbReference>
<evidence type="ECO:0000313" key="3">
    <source>
        <dbReference type="Proteomes" id="UP000199595"/>
    </source>
</evidence>
<dbReference type="Pfam" id="PF04536">
    <property type="entry name" value="TPM_phosphatase"/>
    <property type="match status" value="1"/>
</dbReference>
<gene>
    <name evidence="2" type="ORF">SAMN05444411_1272</name>
</gene>